<dbReference type="EMBL" id="JBHUCO010000012">
    <property type="protein sequence ID" value="MFD1518235.1"/>
    <property type="molecule type" value="Genomic_DNA"/>
</dbReference>
<keyword evidence="3" id="KW-1185">Reference proteome</keyword>
<dbReference type="RefSeq" id="WP_344720392.1">
    <property type="nucleotide sequence ID" value="NZ_BAAAUS010000006.1"/>
</dbReference>
<evidence type="ECO:0000256" key="1">
    <source>
        <dbReference type="SAM" id="MobiDB-lite"/>
    </source>
</evidence>
<proteinExistence type="predicted"/>
<feature type="region of interest" description="Disordered" evidence="1">
    <location>
        <begin position="1"/>
        <end position="20"/>
    </location>
</feature>
<evidence type="ECO:0000313" key="3">
    <source>
        <dbReference type="Proteomes" id="UP001597114"/>
    </source>
</evidence>
<protein>
    <submittedName>
        <fullName evidence="2">Uncharacterized protein</fullName>
    </submittedName>
</protein>
<evidence type="ECO:0000313" key="2">
    <source>
        <dbReference type="EMBL" id="MFD1518235.1"/>
    </source>
</evidence>
<dbReference type="Proteomes" id="UP001597114">
    <property type="component" value="Unassembled WGS sequence"/>
</dbReference>
<accession>A0ABW4EVL0</accession>
<feature type="region of interest" description="Disordered" evidence="1">
    <location>
        <begin position="58"/>
        <end position="82"/>
    </location>
</feature>
<reference evidence="3" key="1">
    <citation type="journal article" date="2019" name="Int. J. Syst. Evol. Microbiol.">
        <title>The Global Catalogue of Microorganisms (GCM) 10K type strain sequencing project: providing services to taxonomists for standard genome sequencing and annotation.</title>
        <authorList>
            <consortium name="The Broad Institute Genomics Platform"/>
            <consortium name="The Broad Institute Genome Sequencing Center for Infectious Disease"/>
            <person name="Wu L."/>
            <person name="Ma J."/>
        </authorList>
    </citation>
    <scope>NUCLEOTIDE SEQUENCE [LARGE SCALE GENOMIC DNA]</scope>
    <source>
        <strain evidence="3">CCM 7043</strain>
    </source>
</reference>
<comment type="caution">
    <text evidence="2">The sequence shown here is derived from an EMBL/GenBank/DDBJ whole genome shotgun (WGS) entry which is preliminary data.</text>
</comment>
<name>A0ABW4EVL0_9PSEU</name>
<gene>
    <name evidence="2" type="ORF">ACFSJD_12085</name>
</gene>
<sequence length="82" mass="8873">MDRIAGAPTDQQEALGDRPMPEVTDLYCVEADVLGVGDEPADDLRARARMLLDGGARFGPGPVGSRRRTARDLRCGSARRFT</sequence>
<organism evidence="2 3">
    <name type="scientific">Pseudonocardia yunnanensis</name>
    <dbReference type="NCBI Taxonomy" id="58107"/>
    <lineage>
        <taxon>Bacteria</taxon>
        <taxon>Bacillati</taxon>
        <taxon>Actinomycetota</taxon>
        <taxon>Actinomycetes</taxon>
        <taxon>Pseudonocardiales</taxon>
        <taxon>Pseudonocardiaceae</taxon>
        <taxon>Pseudonocardia</taxon>
    </lineage>
</organism>